<dbReference type="STRING" id="47229.LO55_4482"/>
<evidence type="ECO:0000313" key="3">
    <source>
        <dbReference type="Proteomes" id="UP000009874"/>
    </source>
</evidence>
<keyword evidence="1" id="KW-1133">Transmembrane helix</keyword>
<name>K9DNM3_9BURK</name>
<dbReference type="Proteomes" id="UP000009874">
    <property type="component" value="Unassembled WGS sequence"/>
</dbReference>
<dbReference type="HOGENOM" id="CLU_3357019_0_0_4"/>
<keyword evidence="1" id="KW-0472">Membrane</keyword>
<protein>
    <submittedName>
        <fullName evidence="2">Uncharacterized protein</fullName>
    </submittedName>
</protein>
<keyword evidence="3" id="KW-1185">Reference proteome</keyword>
<keyword evidence="1" id="KW-0812">Transmembrane</keyword>
<feature type="transmembrane region" description="Helical" evidence="1">
    <location>
        <begin position="12"/>
        <end position="32"/>
    </location>
</feature>
<sequence>MKIPEHLRAPVIVFALQAALLAGTALVFLILIPPHG</sequence>
<dbReference type="EMBL" id="AGZI01000054">
    <property type="protein sequence ID" value="EKU80387.1"/>
    <property type="molecule type" value="Genomic_DNA"/>
</dbReference>
<reference evidence="2 3" key="1">
    <citation type="submission" date="2012-09" db="EMBL/GenBank/DDBJ databases">
        <title>The Genome Sequence of Massilia timonae CCUG 45783.</title>
        <authorList>
            <consortium name="The Broad Institute Genome Sequencing Platform"/>
            <person name="Earl A."/>
            <person name="Ward D."/>
            <person name="Feldgarden M."/>
            <person name="Gevers D."/>
            <person name="Huys G."/>
            <person name="Walker B."/>
            <person name="Young S.K."/>
            <person name="Zeng Q."/>
            <person name="Gargeya S."/>
            <person name="Fitzgerald M."/>
            <person name="Haas B."/>
            <person name="Abouelleil A."/>
            <person name="Alvarado L."/>
            <person name="Arachchi H.M."/>
            <person name="Berlin A.M."/>
            <person name="Chapman S.B."/>
            <person name="Goldberg J."/>
            <person name="Griggs A."/>
            <person name="Gujja S."/>
            <person name="Hansen M."/>
            <person name="Howarth C."/>
            <person name="Imamovic A."/>
            <person name="Larimer J."/>
            <person name="McCowen C."/>
            <person name="Montmayeur A."/>
            <person name="Murphy C."/>
            <person name="Neiman D."/>
            <person name="Pearson M."/>
            <person name="Priest M."/>
            <person name="Roberts A."/>
            <person name="Saif S."/>
            <person name="Shea T."/>
            <person name="Sisk P."/>
            <person name="Sykes S."/>
            <person name="Wortman J."/>
            <person name="Nusbaum C."/>
            <person name="Birren B."/>
        </authorList>
    </citation>
    <scope>NUCLEOTIDE SEQUENCE [LARGE SCALE GENOMIC DNA]</scope>
    <source>
        <strain evidence="2 3">CCUG 45783</strain>
    </source>
</reference>
<gene>
    <name evidence="2" type="ORF">HMPREF9710_04377</name>
</gene>
<comment type="caution">
    <text evidence="2">The sequence shown here is derived from an EMBL/GenBank/DDBJ whole genome shotgun (WGS) entry which is preliminary data.</text>
</comment>
<dbReference type="AlphaFoldDB" id="K9DNM3"/>
<evidence type="ECO:0000256" key="1">
    <source>
        <dbReference type="SAM" id="Phobius"/>
    </source>
</evidence>
<organism evidence="2 3">
    <name type="scientific">Massilia timonae CCUG 45783</name>
    <dbReference type="NCBI Taxonomy" id="883126"/>
    <lineage>
        <taxon>Bacteria</taxon>
        <taxon>Pseudomonadati</taxon>
        <taxon>Pseudomonadota</taxon>
        <taxon>Betaproteobacteria</taxon>
        <taxon>Burkholderiales</taxon>
        <taxon>Oxalobacteraceae</taxon>
        <taxon>Telluria group</taxon>
        <taxon>Massilia</taxon>
    </lineage>
</organism>
<proteinExistence type="predicted"/>
<evidence type="ECO:0000313" key="2">
    <source>
        <dbReference type="EMBL" id="EKU80387.1"/>
    </source>
</evidence>
<accession>K9DNM3</accession>